<dbReference type="SUPFAM" id="SSF75005">
    <property type="entry name" value="Arabinanase/levansucrase/invertase"/>
    <property type="match status" value="1"/>
</dbReference>
<dbReference type="GO" id="GO:0004564">
    <property type="term" value="F:beta-fructofuranosidase activity"/>
    <property type="evidence" value="ECO:0007669"/>
    <property type="project" value="InterPro"/>
</dbReference>
<evidence type="ECO:0000256" key="1">
    <source>
        <dbReference type="ARBA" id="ARBA00004116"/>
    </source>
</evidence>
<dbReference type="SMART" id="SM00640">
    <property type="entry name" value="Glyco_32"/>
    <property type="match status" value="1"/>
</dbReference>
<evidence type="ECO:0008006" key="12">
    <source>
        <dbReference type="Google" id="ProtNLM"/>
    </source>
</evidence>
<proteinExistence type="inferred from homology"/>
<dbReference type="InterPro" id="IPR050551">
    <property type="entry name" value="Fructan_Metab_Enzymes"/>
</dbReference>
<keyword evidence="7" id="KW-1133">Transmembrane helix</keyword>
<dbReference type="Gene3D" id="2.60.120.560">
    <property type="entry name" value="Exo-inulinase, domain 1"/>
    <property type="match status" value="1"/>
</dbReference>
<reference evidence="11" key="1">
    <citation type="submission" date="2015-03" db="EMBL/GenBank/DDBJ databases">
        <title>A transcriptome of Araucaria cunninghamii, an australian fine timber species.</title>
        <authorList>
            <person name="Jing Yi C.J.Y."/>
            <person name="Yin San L.Y.S."/>
            <person name="Abdul Karim S.S."/>
            <person name="Wan Azmi N.N."/>
            <person name="Hercus R.R."/>
            <person name="Croft L.L."/>
        </authorList>
    </citation>
    <scope>NUCLEOTIDE SEQUENCE</scope>
    <source>
        <strain evidence="11">MI0301</strain>
        <tissue evidence="11">Leaf</tissue>
    </source>
</reference>
<feature type="domain" description="Glycosyl hydrolase family 32 N-terminal" evidence="8">
    <location>
        <begin position="98"/>
        <end position="416"/>
    </location>
</feature>
<dbReference type="Pfam" id="PF00251">
    <property type="entry name" value="Glyco_hydro_32N"/>
    <property type="match status" value="1"/>
</dbReference>
<evidence type="ECO:0000259" key="8">
    <source>
        <dbReference type="Pfam" id="PF00251"/>
    </source>
</evidence>
<dbReference type="InterPro" id="IPR001362">
    <property type="entry name" value="Glyco_hydro_32"/>
</dbReference>
<protein>
    <recommendedName>
        <fullName evidence="12">Beta-fructofuranosidase</fullName>
    </recommendedName>
</protein>
<dbReference type="PANTHER" id="PTHR31953">
    <property type="entry name" value="BETA-FRUCTOFURANOSIDASE, INSOLUBLE ISOENZYME CWINV1-RELATED"/>
    <property type="match status" value="1"/>
</dbReference>
<keyword evidence="7" id="KW-0472">Membrane</keyword>
<accession>A0A0D6R6A4</accession>
<dbReference type="Pfam" id="PF08244">
    <property type="entry name" value="Glyco_hydro_32C"/>
    <property type="match status" value="1"/>
</dbReference>
<keyword evidence="4 6" id="KW-0378">Hydrolase</keyword>
<organism evidence="11">
    <name type="scientific">Araucaria cunninghamii</name>
    <name type="common">Hoop pine</name>
    <name type="synonym">Moreton Bay pine</name>
    <dbReference type="NCBI Taxonomy" id="56994"/>
    <lineage>
        <taxon>Eukaryota</taxon>
        <taxon>Viridiplantae</taxon>
        <taxon>Streptophyta</taxon>
        <taxon>Embryophyta</taxon>
        <taxon>Tracheophyta</taxon>
        <taxon>Spermatophyta</taxon>
        <taxon>Pinopsida</taxon>
        <taxon>Pinidae</taxon>
        <taxon>Conifers II</taxon>
        <taxon>Araucariales</taxon>
        <taxon>Araucariaceae</taxon>
        <taxon>Araucaria</taxon>
    </lineage>
</organism>
<dbReference type="InterPro" id="IPR023296">
    <property type="entry name" value="Glyco_hydro_beta-prop_sf"/>
</dbReference>
<feature type="domain" description="Beta-fructofuranosidase N-terminal" evidence="10">
    <location>
        <begin position="24"/>
        <end position="88"/>
    </location>
</feature>
<sequence>MGKDLEVGLLDKRRNSNSTKSSVSLVLLCLLLIAACGIIINRSAHKEEEWREKEEVVHPAFVSRGPSHGVSEKSARVSVASPYPWTNAELKWQRTGFHFQPEKNWMNDPDGPLFYKGWYHFFYQYNPDSAIWGNISWGHAVSKDLVEWFYLDLAMVPDQWYDMNGVWTGSATFLPDGRLVMLYTGSTNESVQVQNLAMPADPEDPLLQKWVKSDANPVLIPPKGIGLTDFRDPTTGWVDDDGVWRIIIGSKLNKTGIALTFMTRDFVHYEQEGILHSVPGTGMWECVDFYPVNISGAPAGVDTSVTGPGVKHVLKASMDDDKHDYYAIGTYDVENQKFVPDEPEEDVGIGLRLDYGKYYAAKTFYDQDKGRRVLWGWVGETDSEQDDLMKGWASIQTIPRDVWFDSKTKANILQWPVEEIDNLRSDKVELEDVVVPPGSVVKINTPSAAQMDIELVVEFPSQDAVRQTLEADVLYNCSTSGGSRGRGAMGPFGLLVLADEILSEQTAVYFYIAKSADGQLKTFFCHDETRSSHATDLILRIHGSSVPVLLDEKTISVRTIVDHSVVESYAQGGRRCITSRVYPTRAIDGSAKVFLFNNATSSFFTVKSLNVWQMKSVLLRPYES</sequence>
<dbReference type="FunFam" id="2.115.10.20:FF:000001">
    <property type="entry name" value="Beta-fructofuranosidase, insoluble isoenzyme CWINV1"/>
    <property type="match status" value="1"/>
</dbReference>
<dbReference type="InterPro" id="IPR013148">
    <property type="entry name" value="Glyco_hydro_32_N"/>
</dbReference>
<dbReference type="InterPro" id="IPR021792">
    <property type="entry name" value="Beta-fructofuranosidase_N"/>
</dbReference>
<evidence type="ECO:0000259" key="9">
    <source>
        <dbReference type="Pfam" id="PF08244"/>
    </source>
</evidence>
<dbReference type="InterPro" id="IPR013189">
    <property type="entry name" value="Glyco_hydro_32_C"/>
</dbReference>
<evidence type="ECO:0000256" key="2">
    <source>
        <dbReference type="ARBA" id="ARBA00009902"/>
    </source>
</evidence>
<keyword evidence="3" id="KW-0926">Vacuole</keyword>
<feature type="transmembrane region" description="Helical" evidence="7">
    <location>
        <begin position="21"/>
        <end position="40"/>
    </location>
</feature>
<evidence type="ECO:0000256" key="3">
    <source>
        <dbReference type="ARBA" id="ARBA00022554"/>
    </source>
</evidence>
<dbReference type="Pfam" id="PF11837">
    <property type="entry name" value="INV_N"/>
    <property type="match status" value="1"/>
</dbReference>
<name>A0A0D6R6A4_ARACU</name>
<dbReference type="GO" id="GO:0005773">
    <property type="term" value="C:vacuole"/>
    <property type="evidence" value="ECO:0007669"/>
    <property type="project" value="UniProtKB-SubCell"/>
</dbReference>
<dbReference type="CDD" id="cd18624">
    <property type="entry name" value="GH32_Fruct1-like"/>
    <property type="match status" value="1"/>
</dbReference>
<feature type="domain" description="Glycosyl hydrolase family 32 C-terminal" evidence="9">
    <location>
        <begin position="421"/>
        <end position="613"/>
    </location>
</feature>
<dbReference type="InterPro" id="IPR013320">
    <property type="entry name" value="ConA-like_dom_sf"/>
</dbReference>
<evidence type="ECO:0000259" key="10">
    <source>
        <dbReference type="Pfam" id="PF11837"/>
    </source>
</evidence>
<evidence type="ECO:0000256" key="5">
    <source>
        <dbReference type="ARBA" id="ARBA00023295"/>
    </source>
</evidence>
<evidence type="ECO:0000256" key="4">
    <source>
        <dbReference type="ARBA" id="ARBA00022801"/>
    </source>
</evidence>
<dbReference type="EMBL" id="GCKF01031279">
    <property type="protein sequence ID" value="JAG97803.1"/>
    <property type="molecule type" value="Transcribed_RNA"/>
</dbReference>
<dbReference type="SUPFAM" id="SSF49899">
    <property type="entry name" value="Concanavalin A-like lectins/glucanases"/>
    <property type="match status" value="1"/>
</dbReference>
<dbReference type="GO" id="GO:0005975">
    <property type="term" value="P:carbohydrate metabolic process"/>
    <property type="evidence" value="ECO:0007669"/>
    <property type="project" value="InterPro"/>
</dbReference>
<evidence type="ECO:0000256" key="6">
    <source>
        <dbReference type="RuleBase" id="RU362110"/>
    </source>
</evidence>
<dbReference type="AlphaFoldDB" id="A0A0D6R6A4"/>
<keyword evidence="7" id="KW-0812">Transmembrane</keyword>
<dbReference type="Gene3D" id="2.115.10.20">
    <property type="entry name" value="Glycosyl hydrolase domain, family 43"/>
    <property type="match status" value="1"/>
</dbReference>
<keyword evidence="5 6" id="KW-0326">Glycosidase</keyword>
<evidence type="ECO:0000313" key="11">
    <source>
        <dbReference type="EMBL" id="JAG97803.1"/>
    </source>
</evidence>
<evidence type="ECO:0000256" key="7">
    <source>
        <dbReference type="SAM" id="Phobius"/>
    </source>
</evidence>
<comment type="subcellular location">
    <subcellularLocation>
        <location evidence="1">Vacuole</location>
    </subcellularLocation>
</comment>
<comment type="similarity">
    <text evidence="2 6">Belongs to the glycosyl hydrolase 32 family.</text>
</comment>